<sequence length="77" mass="8060">MDGRTVELDRVNLIETVTGRLWQWSGAGTSTEPLIGGDALIRLPTGTEADVVVSNVRVITGARGVSCSATLFGVQTS</sequence>
<protein>
    <submittedName>
        <fullName evidence="1">Uncharacterized protein</fullName>
    </submittedName>
</protein>
<reference evidence="1 2" key="1">
    <citation type="submission" date="2019-08" db="EMBL/GenBank/DDBJ databases">
        <title>Lentzea from Indian Himalayas.</title>
        <authorList>
            <person name="Mandal S."/>
            <person name="Mallick Gupta A."/>
            <person name="Maiti P.K."/>
            <person name="Sarkar J."/>
            <person name="Mandal S."/>
        </authorList>
    </citation>
    <scope>NUCLEOTIDE SEQUENCE [LARGE SCALE GENOMIC DNA]</scope>
    <source>
        <strain evidence="1 2">PSKA42</strain>
    </source>
</reference>
<name>A0ABX1FUU9_9PSEU</name>
<evidence type="ECO:0000313" key="1">
    <source>
        <dbReference type="EMBL" id="NKE62302.1"/>
    </source>
</evidence>
<evidence type="ECO:0000313" key="2">
    <source>
        <dbReference type="Proteomes" id="UP001515943"/>
    </source>
</evidence>
<proteinExistence type="predicted"/>
<accession>A0ABX1FUU9</accession>
<dbReference type="EMBL" id="VSRL01000238">
    <property type="protein sequence ID" value="NKE62302.1"/>
    <property type="molecule type" value="Genomic_DNA"/>
</dbReference>
<keyword evidence="2" id="KW-1185">Reference proteome</keyword>
<comment type="caution">
    <text evidence="1">The sequence shown here is derived from an EMBL/GenBank/DDBJ whole genome shotgun (WGS) entry which is preliminary data.</text>
</comment>
<dbReference type="Proteomes" id="UP001515943">
    <property type="component" value="Unassembled WGS sequence"/>
</dbReference>
<organism evidence="1 2">
    <name type="scientific">Lentzea indica</name>
    <dbReference type="NCBI Taxonomy" id="2604800"/>
    <lineage>
        <taxon>Bacteria</taxon>
        <taxon>Bacillati</taxon>
        <taxon>Actinomycetota</taxon>
        <taxon>Actinomycetes</taxon>
        <taxon>Pseudonocardiales</taxon>
        <taxon>Pseudonocardiaceae</taxon>
        <taxon>Lentzea</taxon>
    </lineage>
</organism>
<gene>
    <name evidence="1" type="ORF">FXN61_38390</name>
</gene>